<sequence>MKPIYASLLVLAALFGGGCSKEPQPGFTADLGIAKNYTPPADAPAEVKEMFNRYDVWIRMDFNDWKEVTNGVLGTDPINRWGAGKIDDDQRSSAIMYSQALLSNVSEKFAKTFFPMEIFFVKTYRGSFWAADLINFGRSRLIVCWPNHLIGALPVTDPANHYYMDSTLTRAIWSALGPMVAGRMATPISEFVLAGKAYDNGEALDKIFKQYEKDRDQDALNKSRDEVARNGGFITIGGSTNFDVDFGEWMKLLVTESYDNIKTQYLDNSPARARKYEVIVKFFNSYGWDIQKCGNYYRQRLGN</sequence>
<organism evidence="1 2">
    <name type="scientific">Chitinophaga flava</name>
    <dbReference type="NCBI Taxonomy" id="2259036"/>
    <lineage>
        <taxon>Bacteria</taxon>
        <taxon>Pseudomonadati</taxon>
        <taxon>Bacteroidota</taxon>
        <taxon>Chitinophagia</taxon>
        <taxon>Chitinophagales</taxon>
        <taxon>Chitinophagaceae</taxon>
        <taxon>Chitinophaga</taxon>
    </lineage>
</organism>
<dbReference type="EMBL" id="QFFJ01000003">
    <property type="protein sequence ID" value="RBL88104.1"/>
    <property type="molecule type" value="Genomic_DNA"/>
</dbReference>
<proteinExistence type="predicted"/>
<dbReference type="PROSITE" id="PS51257">
    <property type="entry name" value="PROKAR_LIPOPROTEIN"/>
    <property type="match status" value="1"/>
</dbReference>
<evidence type="ECO:0000313" key="1">
    <source>
        <dbReference type="EMBL" id="RBL88104.1"/>
    </source>
</evidence>
<dbReference type="Gene3D" id="3.40.390.70">
    <property type="match status" value="1"/>
</dbReference>
<dbReference type="AlphaFoldDB" id="A0A365XQU8"/>
<gene>
    <name evidence="1" type="ORF">DF182_31775</name>
</gene>
<comment type="caution">
    <text evidence="1">The sequence shown here is derived from an EMBL/GenBank/DDBJ whole genome shotgun (WGS) entry which is preliminary data.</text>
</comment>
<protein>
    <submittedName>
        <fullName evidence="1">Uncharacterized protein</fullName>
    </submittedName>
</protein>
<name>A0A365XQU8_9BACT</name>
<reference evidence="1 2" key="1">
    <citation type="submission" date="2018-05" db="EMBL/GenBank/DDBJ databases">
        <title>Chitinophaga sp. K3CV102501T nov., isolated from isolated from a monsoon evergreen broad-leaved forest soil.</title>
        <authorList>
            <person name="Lv Y."/>
        </authorList>
    </citation>
    <scope>NUCLEOTIDE SEQUENCE [LARGE SCALE GENOMIC DNA]</scope>
    <source>
        <strain evidence="1 2">GDMCC 1.1325</strain>
    </source>
</reference>
<keyword evidence="2" id="KW-1185">Reference proteome</keyword>
<dbReference type="Proteomes" id="UP000253410">
    <property type="component" value="Unassembled WGS sequence"/>
</dbReference>
<accession>A0A365XQU8</accession>
<evidence type="ECO:0000313" key="2">
    <source>
        <dbReference type="Proteomes" id="UP000253410"/>
    </source>
</evidence>